<organism evidence="4 5">
    <name type="scientific">Methyloprofundus sedimenti</name>
    <dbReference type="NCBI Taxonomy" id="1420851"/>
    <lineage>
        <taxon>Bacteria</taxon>
        <taxon>Pseudomonadati</taxon>
        <taxon>Pseudomonadota</taxon>
        <taxon>Gammaproteobacteria</taxon>
        <taxon>Methylococcales</taxon>
        <taxon>Methylococcaceae</taxon>
        <taxon>Methyloprofundus</taxon>
    </lineage>
</organism>
<protein>
    <recommendedName>
        <fullName evidence="3">Nudix hydrolase domain-containing protein</fullName>
    </recommendedName>
</protein>
<reference evidence="4 5" key="1">
    <citation type="submission" date="2015-12" db="EMBL/GenBank/DDBJ databases">
        <authorList>
            <person name="Shamseldin A."/>
            <person name="Moawad H."/>
            <person name="Abd El-Rahim W.M."/>
            <person name="Sadowsky M.J."/>
        </authorList>
    </citation>
    <scope>NUCLEOTIDE SEQUENCE [LARGE SCALE GENOMIC DNA]</scope>
    <source>
        <strain evidence="4 5">WF1</strain>
    </source>
</reference>
<dbReference type="PROSITE" id="PS51462">
    <property type="entry name" value="NUDIX"/>
    <property type="match status" value="1"/>
</dbReference>
<evidence type="ECO:0000313" key="4">
    <source>
        <dbReference type="EMBL" id="OQK16377.1"/>
    </source>
</evidence>
<comment type="cofactor">
    <cofactor evidence="1">
        <name>Mg(2+)</name>
        <dbReference type="ChEBI" id="CHEBI:18420"/>
    </cofactor>
</comment>
<dbReference type="Gene3D" id="3.90.79.10">
    <property type="entry name" value="Nucleoside Triphosphate Pyrophosphohydrolase"/>
    <property type="match status" value="1"/>
</dbReference>
<dbReference type="EMBL" id="LPUF01000001">
    <property type="protein sequence ID" value="OQK16377.1"/>
    <property type="molecule type" value="Genomic_DNA"/>
</dbReference>
<evidence type="ECO:0000256" key="1">
    <source>
        <dbReference type="ARBA" id="ARBA00001946"/>
    </source>
</evidence>
<feature type="domain" description="Nudix hydrolase" evidence="3">
    <location>
        <begin position="7"/>
        <end position="144"/>
    </location>
</feature>
<name>A0A1V8M481_9GAMM</name>
<gene>
    <name evidence="4" type="ORF">AU255_00225</name>
</gene>
<evidence type="ECO:0000313" key="5">
    <source>
        <dbReference type="Proteomes" id="UP000191980"/>
    </source>
</evidence>
<dbReference type="InterPro" id="IPR015797">
    <property type="entry name" value="NUDIX_hydrolase-like_dom_sf"/>
</dbReference>
<dbReference type="InterPro" id="IPR000086">
    <property type="entry name" value="NUDIX_hydrolase_dom"/>
</dbReference>
<keyword evidence="5" id="KW-1185">Reference proteome</keyword>
<dbReference type="SUPFAM" id="SSF55811">
    <property type="entry name" value="Nudix"/>
    <property type="match status" value="1"/>
</dbReference>
<dbReference type="RefSeq" id="WP_080521003.1">
    <property type="nucleotide sequence ID" value="NZ_LPUF01000001.1"/>
</dbReference>
<sequence>MDILQSGIRITVRAVIVQNEEILLIKKDSPGQGVRYTLPGGALESGETLHQAVIRECQEEINTTVNAFDVLHIADFFIPKLKPEPYTRHQLEVLIQCETPAGYLPSSGSDPDKHQVGVEWLPLNELAQHSMSPRFFTDLLINLHSMEHNIYVGSVT</sequence>
<accession>A0A1V8M481</accession>
<keyword evidence="2" id="KW-0378">Hydrolase</keyword>
<proteinExistence type="predicted"/>
<dbReference type="Pfam" id="PF00293">
    <property type="entry name" value="NUDIX"/>
    <property type="match status" value="1"/>
</dbReference>
<evidence type="ECO:0000256" key="2">
    <source>
        <dbReference type="ARBA" id="ARBA00022801"/>
    </source>
</evidence>
<evidence type="ECO:0000259" key="3">
    <source>
        <dbReference type="PROSITE" id="PS51462"/>
    </source>
</evidence>
<dbReference type="STRING" id="1420851.AU255_00225"/>
<dbReference type="OrthoDB" id="542521at2"/>
<dbReference type="PANTHER" id="PTHR43046:SF14">
    <property type="entry name" value="MUTT_NUDIX FAMILY PROTEIN"/>
    <property type="match status" value="1"/>
</dbReference>
<dbReference type="AlphaFoldDB" id="A0A1V8M481"/>
<dbReference type="GO" id="GO:0016787">
    <property type="term" value="F:hydrolase activity"/>
    <property type="evidence" value="ECO:0007669"/>
    <property type="project" value="UniProtKB-KW"/>
</dbReference>
<dbReference type="Proteomes" id="UP000191980">
    <property type="component" value="Unassembled WGS sequence"/>
</dbReference>
<dbReference type="PANTHER" id="PTHR43046">
    <property type="entry name" value="GDP-MANNOSE MANNOSYL HYDROLASE"/>
    <property type="match status" value="1"/>
</dbReference>
<comment type="caution">
    <text evidence="4">The sequence shown here is derived from an EMBL/GenBank/DDBJ whole genome shotgun (WGS) entry which is preliminary data.</text>
</comment>